<name>A0A397VVN5_9GLOM</name>
<dbReference type="EMBL" id="QKWP01000128">
    <property type="protein sequence ID" value="RIB26645.1"/>
    <property type="molecule type" value="Genomic_DNA"/>
</dbReference>
<organism evidence="1 2">
    <name type="scientific">Gigaspora rosea</name>
    <dbReference type="NCBI Taxonomy" id="44941"/>
    <lineage>
        <taxon>Eukaryota</taxon>
        <taxon>Fungi</taxon>
        <taxon>Fungi incertae sedis</taxon>
        <taxon>Mucoromycota</taxon>
        <taxon>Glomeromycotina</taxon>
        <taxon>Glomeromycetes</taxon>
        <taxon>Diversisporales</taxon>
        <taxon>Gigasporaceae</taxon>
        <taxon>Gigaspora</taxon>
    </lineage>
</organism>
<evidence type="ECO:0000313" key="2">
    <source>
        <dbReference type="Proteomes" id="UP000266673"/>
    </source>
</evidence>
<reference evidence="1 2" key="1">
    <citation type="submission" date="2018-06" db="EMBL/GenBank/DDBJ databases">
        <title>Comparative genomics reveals the genomic features of Rhizophagus irregularis, R. cerebriforme, R. diaphanum and Gigaspora rosea, and their symbiotic lifestyle signature.</title>
        <authorList>
            <person name="Morin E."/>
            <person name="San Clemente H."/>
            <person name="Chen E.C.H."/>
            <person name="De La Providencia I."/>
            <person name="Hainaut M."/>
            <person name="Kuo A."/>
            <person name="Kohler A."/>
            <person name="Murat C."/>
            <person name="Tang N."/>
            <person name="Roy S."/>
            <person name="Loubradou J."/>
            <person name="Henrissat B."/>
            <person name="Grigoriev I.V."/>
            <person name="Corradi N."/>
            <person name="Roux C."/>
            <person name="Martin F.M."/>
        </authorList>
    </citation>
    <scope>NUCLEOTIDE SEQUENCE [LARGE SCALE GENOMIC DNA]</scope>
    <source>
        <strain evidence="1 2">DAOM 194757</strain>
    </source>
</reference>
<sequence>MSNKQKNHTLYKVSFLNNTYNYLVQSLYKHKSDYDSLQDLDLELKALVKRTQSLGAKAQHFQNQKSKYITEIRSLVQRSKQITNDKFRKNVRSIFNINKKSYSSNTIWLAKSILQVGQTSLRSAAECMKLLYEFLAGEPPQVHLSTSILRTWHKDILELHFNRQICQAKNASVFGVMVDETSKKSYTVLSILNITKCNAETVSDVTIAHIQKSGLDVKKCAIWVTDNTLYMSVSQDTALCIYQNRQLAKLPPGRQAHEMHDKVYEWYKFLEVSINFEMFFTNELLEAFDVLSSESFFNNLEQGIVKALEHFKKWFLPWIHLPLTISHLGSNKQTLCF</sequence>
<evidence type="ECO:0000313" key="1">
    <source>
        <dbReference type="EMBL" id="RIB26645.1"/>
    </source>
</evidence>
<accession>A0A397VVN5</accession>
<dbReference type="AlphaFoldDB" id="A0A397VVN5"/>
<comment type="caution">
    <text evidence="1">The sequence shown here is derived from an EMBL/GenBank/DDBJ whole genome shotgun (WGS) entry which is preliminary data.</text>
</comment>
<dbReference type="OrthoDB" id="2411504at2759"/>
<proteinExistence type="predicted"/>
<dbReference type="Proteomes" id="UP000266673">
    <property type="component" value="Unassembled WGS sequence"/>
</dbReference>
<keyword evidence="2" id="KW-1185">Reference proteome</keyword>
<gene>
    <name evidence="1" type="ORF">C2G38_2030026</name>
</gene>
<protein>
    <submittedName>
        <fullName evidence="1">Uncharacterized protein</fullName>
    </submittedName>
</protein>